<name>A0AAV9V854_9PEZI</name>
<comment type="pathway">
    <text evidence="1 8">Amino-acid biosynthesis; L-serine biosynthesis; L-serine from 3-phospho-D-glycerate: step 1/3.</text>
</comment>
<keyword evidence="13" id="KW-1185">Reference proteome</keyword>
<dbReference type="InterPro" id="IPR006236">
    <property type="entry name" value="PGDH"/>
</dbReference>
<evidence type="ECO:0000313" key="12">
    <source>
        <dbReference type="EMBL" id="KAK6355180.1"/>
    </source>
</evidence>
<evidence type="ECO:0000259" key="9">
    <source>
        <dbReference type="Pfam" id="PF00389"/>
    </source>
</evidence>
<organism evidence="12 13">
    <name type="scientific">Orbilia brochopaga</name>
    <dbReference type="NCBI Taxonomy" id="3140254"/>
    <lineage>
        <taxon>Eukaryota</taxon>
        <taxon>Fungi</taxon>
        <taxon>Dikarya</taxon>
        <taxon>Ascomycota</taxon>
        <taxon>Pezizomycotina</taxon>
        <taxon>Orbiliomycetes</taxon>
        <taxon>Orbiliales</taxon>
        <taxon>Orbiliaceae</taxon>
        <taxon>Orbilia</taxon>
    </lineage>
</organism>
<evidence type="ECO:0000256" key="8">
    <source>
        <dbReference type="RuleBase" id="RU363003"/>
    </source>
</evidence>
<dbReference type="Pfam" id="PF19304">
    <property type="entry name" value="PGDH_inter"/>
    <property type="match status" value="1"/>
</dbReference>
<sequence length="550" mass="57747">MAVSRILIADPLSTTGLEPLSNPKFSVDVKLGLSEQQLCSIIPSYSALVVRSETKVTAKVLSAARDLKIIGRAGVGVDNIDVDAATRMGVMVVNSPDGNVVAAAELTLGLILAAARNLGRAAAGMKERKWERKSLVGVQVAGKVLGVVGFGKVGQHVARGAIGMGMKVLAMDPYASPSIATQLSVKLTTLPEVLKHADFLTLHTPLLPSTRNMISTKQLASMKPGHIIINVARGGLIDEGALLKSLESGHTRSAALDVFPQEPPFSSAASIALLAHKNVIATPHLGASTAEAQHAVAVDVTEQIRDVLLNQLPRSAVNAPPISSADLDKITPYARLVEAMGQLYTAHFQRSPPAYELVFSGAIANVPTTPLFAALINGLTKSISARGTTVNVVNAHLVAKERGIVVHERKVPEDTTYSSLVTIRGGDDDVIQGFCSEGVPQIVRIGDFETSFVPDGTLLIARNFDRPGMIGVVGRILGGEGLNIKSMTVAARRFRGKHKESEGDALMIVGLDSGKVRSGALKEIEATNGMLSAQVVNFAPSAGPGITARL</sequence>
<evidence type="ECO:0000259" key="11">
    <source>
        <dbReference type="Pfam" id="PF19304"/>
    </source>
</evidence>
<dbReference type="SUPFAM" id="SSF143548">
    <property type="entry name" value="Serine metabolism enzymes domain"/>
    <property type="match status" value="1"/>
</dbReference>
<keyword evidence="8" id="KW-0028">Amino-acid biosynthesis</keyword>
<protein>
    <recommendedName>
        <fullName evidence="4 8">D-3-phosphoglycerate dehydrogenase</fullName>
        <ecNumber evidence="3 8">1.1.1.95</ecNumber>
    </recommendedName>
</protein>
<dbReference type="SUPFAM" id="SSF55021">
    <property type="entry name" value="ACT-like"/>
    <property type="match status" value="1"/>
</dbReference>
<dbReference type="Pfam" id="PF02826">
    <property type="entry name" value="2-Hacid_dh_C"/>
    <property type="match status" value="1"/>
</dbReference>
<proteinExistence type="inferred from homology"/>
<dbReference type="Gene3D" id="3.30.70.260">
    <property type="match status" value="1"/>
</dbReference>
<evidence type="ECO:0000256" key="2">
    <source>
        <dbReference type="ARBA" id="ARBA00005854"/>
    </source>
</evidence>
<feature type="domain" description="D-3-phosphoglycerate dehydrogenase ASB" evidence="11">
    <location>
        <begin position="329"/>
        <end position="424"/>
    </location>
</feature>
<dbReference type="InterPro" id="IPR036291">
    <property type="entry name" value="NAD(P)-bd_dom_sf"/>
</dbReference>
<feature type="domain" description="D-isomer specific 2-hydroxyacid dehydrogenase catalytic" evidence="9">
    <location>
        <begin position="6"/>
        <end position="318"/>
    </location>
</feature>
<dbReference type="FunFam" id="3.40.50.720:FF:000021">
    <property type="entry name" value="D-3-phosphoglycerate dehydrogenase"/>
    <property type="match status" value="1"/>
</dbReference>
<dbReference type="InterPro" id="IPR050857">
    <property type="entry name" value="D-2-hydroxyacid_DH"/>
</dbReference>
<keyword evidence="5 8" id="KW-0560">Oxidoreductase</keyword>
<comment type="similarity">
    <text evidence="2 8">Belongs to the D-isomer specific 2-hydroxyacid dehydrogenase family.</text>
</comment>
<comment type="catalytic activity">
    <reaction evidence="7 8">
        <text>(2R)-3-phosphoglycerate + NAD(+) = 3-phosphooxypyruvate + NADH + H(+)</text>
        <dbReference type="Rhea" id="RHEA:12641"/>
        <dbReference type="ChEBI" id="CHEBI:15378"/>
        <dbReference type="ChEBI" id="CHEBI:18110"/>
        <dbReference type="ChEBI" id="CHEBI:57540"/>
        <dbReference type="ChEBI" id="CHEBI:57945"/>
        <dbReference type="ChEBI" id="CHEBI:58272"/>
        <dbReference type="EC" id="1.1.1.95"/>
    </reaction>
</comment>
<evidence type="ECO:0000256" key="7">
    <source>
        <dbReference type="ARBA" id="ARBA00048731"/>
    </source>
</evidence>
<dbReference type="InterPro" id="IPR006140">
    <property type="entry name" value="D-isomer_DH_NAD-bd"/>
</dbReference>
<comment type="caution">
    <text evidence="12">The sequence shown here is derived from an EMBL/GenBank/DDBJ whole genome shotgun (WGS) entry which is preliminary data.</text>
</comment>
<evidence type="ECO:0000256" key="1">
    <source>
        <dbReference type="ARBA" id="ARBA00005216"/>
    </source>
</evidence>
<evidence type="ECO:0000256" key="5">
    <source>
        <dbReference type="ARBA" id="ARBA00023002"/>
    </source>
</evidence>
<keyword evidence="8" id="KW-0718">Serine biosynthesis</keyword>
<evidence type="ECO:0000313" key="13">
    <source>
        <dbReference type="Proteomes" id="UP001375240"/>
    </source>
</evidence>
<dbReference type="InterPro" id="IPR029009">
    <property type="entry name" value="ASB_dom_sf"/>
</dbReference>
<dbReference type="EMBL" id="JAVHNQ010000002">
    <property type="protein sequence ID" value="KAK6355180.1"/>
    <property type="molecule type" value="Genomic_DNA"/>
</dbReference>
<dbReference type="InterPro" id="IPR045626">
    <property type="entry name" value="PGDH_ASB_dom"/>
</dbReference>
<dbReference type="PROSITE" id="PS00671">
    <property type="entry name" value="D_2_HYDROXYACID_DH_3"/>
    <property type="match status" value="1"/>
</dbReference>
<feature type="domain" description="D-isomer specific 2-hydroxyacid dehydrogenase NAD-binding" evidence="10">
    <location>
        <begin position="108"/>
        <end position="286"/>
    </location>
</feature>
<dbReference type="Pfam" id="PF00389">
    <property type="entry name" value="2-Hacid_dh"/>
    <property type="match status" value="1"/>
</dbReference>
<dbReference type="Proteomes" id="UP001375240">
    <property type="component" value="Unassembled WGS sequence"/>
</dbReference>
<dbReference type="InterPro" id="IPR045865">
    <property type="entry name" value="ACT-like_dom_sf"/>
</dbReference>
<dbReference type="Gene3D" id="3.40.50.720">
    <property type="entry name" value="NAD(P)-binding Rossmann-like Domain"/>
    <property type="match status" value="2"/>
</dbReference>
<dbReference type="SUPFAM" id="SSF51735">
    <property type="entry name" value="NAD(P)-binding Rossmann-fold domains"/>
    <property type="match status" value="1"/>
</dbReference>
<dbReference type="PANTHER" id="PTHR42789:SF1">
    <property type="entry name" value="D-ISOMER SPECIFIC 2-HYDROXYACID DEHYDROGENASE FAMILY PROTEIN (AFU_ORTHOLOGUE AFUA_6G10090)"/>
    <property type="match status" value="1"/>
</dbReference>
<dbReference type="PANTHER" id="PTHR42789">
    <property type="entry name" value="D-ISOMER SPECIFIC 2-HYDROXYACID DEHYDROGENASE FAMILY PROTEIN (AFU_ORTHOLOGUE AFUA_6G10090)"/>
    <property type="match status" value="1"/>
</dbReference>
<evidence type="ECO:0000256" key="3">
    <source>
        <dbReference type="ARBA" id="ARBA00013143"/>
    </source>
</evidence>
<dbReference type="Gene3D" id="3.30.1330.90">
    <property type="entry name" value="D-3-phosphoglycerate dehydrogenase, domain 3"/>
    <property type="match status" value="1"/>
</dbReference>
<dbReference type="InterPro" id="IPR029753">
    <property type="entry name" value="D-isomer_DH_CS"/>
</dbReference>
<dbReference type="CDD" id="cd12173">
    <property type="entry name" value="PGDH_4"/>
    <property type="match status" value="1"/>
</dbReference>
<keyword evidence="6 8" id="KW-0520">NAD</keyword>
<dbReference type="GO" id="GO:0004617">
    <property type="term" value="F:phosphoglycerate dehydrogenase activity"/>
    <property type="evidence" value="ECO:0007669"/>
    <property type="project" value="UniProtKB-EC"/>
</dbReference>
<reference evidence="12 13" key="1">
    <citation type="submission" date="2019-10" db="EMBL/GenBank/DDBJ databases">
        <authorList>
            <person name="Palmer J.M."/>
        </authorList>
    </citation>
    <scope>NUCLEOTIDE SEQUENCE [LARGE SCALE GENOMIC DNA]</scope>
    <source>
        <strain evidence="12 13">TWF696</strain>
    </source>
</reference>
<dbReference type="AlphaFoldDB" id="A0AAV9V854"/>
<accession>A0AAV9V854</accession>
<dbReference type="SUPFAM" id="SSF52283">
    <property type="entry name" value="Formate/glycerate dehydrogenase catalytic domain-like"/>
    <property type="match status" value="1"/>
</dbReference>
<dbReference type="EC" id="1.1.1.95" evidence="3 8"/>
<evidence type="ECO:0000256" key="6">
    <source>
        <dbReference type="ARBA" id="ARBA00023027"/>
    </source>
</evidence>
<dbReference type="GO" id="GO:0051287">
    <property type="term" value="F:NAD binding"/>
    <property type="evidence" value="ECO:0007669"/>
    <property type="project" value="UniProtKB-UniRule"/>
</dbReference>
<dbReference type="PROSITE" id="PS00670">
    <property type="entry name" value="D_2_HYDROXYACID_DH_2"/>
    <property type="match status" value="1"/>
</dbReference>
<dbReference type="InterPro" id="IPR006139">
    <property type="entry name" value="D-isomer_2_OHA_DH_cat_dom"/>
</dbReference>
<gene>
    <name evidence="12" type="ORF">TWF696_004298</name>
</gene>
<dbReference type="NCBIfam" id="TIGR01327">
    <property type="entry name" value="PGDH"/>
    <property type="match status" value="1"/>
</dbReference>
<evidence type="ECO:0000259" key="10">
    <source>
        <dbReference type="Pfam" id="PF02826"/>
    </source>
</evidence>
<dbReference type="GO" id="GO:0006564">
    <property type="term" value="P:L-serine biosynthetic process"/>
    <property type="evidence" value="ECO:0007669"/>
    <property type="project" value="UniProtKB-KW"/>
</dbReference>
<evidence type="ECO:0000256" key="4">
    <source>
        <dbReference type="ARBA" id="ARBA00021582"/>
    </source>
</evidence>